<dbReference type="InterPro" id="IPR017850">
    <property type="entry name" value="Alkaline_phosphatase_core_sf"/>
</dbReference>
<dbReference type="SUPFAM" id="SSF53649">
    <property type="entry name" value="Alkaline phosphatase-like"/>
    <property type="match status" value="1"/>
</dbReference>
<dbReference type="InterPro" id="IPR001789">
    <property type="entry name" value="Sig_transdc_resp-reg_receiver"/>
</dbReference>
<proteinExistence type="predicted"/>
<protein>
    <submittedName>
        <fullName evidence="4">Bifunctional response regulator/alkaline phosphatase family protein</fullName>
    </submittedName>
</protein>
<sequence>MSTIKILWVDDEIDLLKPHIIFLEKKNYTVITANNGQDALDLFEKENFDIVFLDENMPGLSGLETLSEIKEKRSSVPVIMITKSEEEYIMEEAIGSKIADYLIKPVNPNQILLSLKKNLDHSRLISEKTSLDYQKEFRKIAMDMMSVNSHEGWADLYKRLIFWEMELETIDDQNLTQILESQKLEANIQFGKFVEKNYEDWINDDEEAPMFSHKVFFKRVVPELRKDENVLFIVIDNLRYDQWKAFENSITNHYKIEKEDYFYSILPTATQYARNAIFSGLTPLQMEKQLPQYWKNDVDEGGKNLYEAEFLKEQLHRLRLNIKHEYHKITNLRDGKKFAENFKSMKDNKLVALVYNFVDMISHAKTEMEVIKELAANDKAYRSLTQSWFKNSPLFEIIQQAQTLGFKLIITTDHGTINCKNPSKVIGDRNTSLNLRYKTGKSLTYEEKDVYAVKDPKRIQLPTINISSSYIFAKSDYFLAYINNYNHYVSYFKNTYQHGGISLEEMIVPFIILNPR</sequence>
<dbReference type="Gene3D" id="3.40.720.10">
    <property type="entry name" value="Alkaline Phosphatase, subunit A"/>
    <property type="match status" value="1"/>
</dbReference>
<keyword evidence="5" id="KW-1185">Reference proteome</keyword>
<comment type="caution">
    <text evidence="4">The sequence shown here is derived from an EMBL/GenBank/DDBJ whole genome shotgun (WGS) entry which is preliminary data.</text>
</comment>
<dbReference type="PANTHER" id="PTHR44591">
    <property type="entry name" value="STRESS RESPONSE REGULATOR PROTEIN 1"/>
    <property type="match status" value="1"/>
</dbReference>
<dbReference type="EMBL" id="JAUFQU010000001">
    <property type="protein sequence ID" value="MDN3707505.1"/>
    <property type="molecule type" value="Genomic_DNA"/>
</dbReference>
<feature type="domain" description="Response regulatory" evidence="3">
    <location>
        <begin position="5"/>
        <end position="119"/>
    </location>
</feature>
<evidence type="ECO:0000313" key="5">
    <source>
        <dbReference type="Proteomes" id="UP001242368"/>
    </source>
</evidence>
<dbReference type="SUPFAM" id="SSF52172">
    <property type="entry name" value="CheY-like"/>
    <property type="match status" value="1"/>
</dbReference>
<name>A0ABT8CTD9_9FLAO</name>
<reference evidence="5" key="1">
    <citation type="journal article" date="2019" name="Int. J. Syst. Evol. Microbiol.">
        <title>The Global Catalogue of Microorganisms (GCM) 10K type strain sequencing project: providing services to taxonomists for standard genome sequencing and annotation.</title>
        <authorList>
            <consortium name="The Broad Institute Genomics Platform"/>
            <consortium name="The Broad Institute Genome Sequencing Center for Infectious Disease"/>
            <person name="Wu L."/>
            <person name="Ma J."/>
        </authorList>
    </citation>
    <scope>NUCLEOTIDE SEQUENCE [LARGE SCALE GENOMIC DNA]</scope>
    <source>
        <strain evidence="5">CECT 7184</strain>
    </source>
</reference>
<evidence type="ECO:0000313" key="4">
    <source>
        <dbReference type="EMBL" id="MDN3707505.1"/>
    </source>
</evidence>
<dbReference type="Gene3D" id="3.40.50.2300">
    <property type="match status" value="1"/>
</dbReference>
<dbReference type="InterPro" id="IPR011006">
    <property type="entry name" value="CheY-like_superfamily"/>
</dbReference>
<dbReference type="RefSeq" id="WP_290363478.1">
    <property type="nucleotide sequence ID" value="NZ_JAUFQU010000001.1"/>
</dbReference>
<dbReference type="PANTHER" id="PTHR44591:SF3">
    <property type="entry name" value="RESPONSE REGULATORY DOMAIN-CONTAINING PROTEIN"/>
    <property type="match status" value="1"/>
</dbReference>
<dbReference type="PROSITE" id="PS50110">
    <property type="entry name" value="RESPONSE_REGULATORY"/>
    <property type="match status" value="1"/>
</dbReference>
<accession>A0ABT8CTD9</accession>
<evidence type="ECO:0000256" key="1">
    <source>
        <dbReference type="ARBA" id="ARBA00022553"/>
    </source>
</evidence>
<feature type="modified residue" description="4-aspartylphosphate" evidence="2">
    <location>
        <position position="54"/>
    </location>
</feature>
<dbReference type="Proteomes" id="UP001242368">
    <property type="component" value="Unassembled WGS sequence"/>
</dbReference>
<keyword evidence="1 2" id="KW-0597">Phosphoprotein</keyword>
<organism evidence="4 5">
    <name type="scientific">Paenimyroides ceti</name>
    <dbReference type="NCBI Taxonomy" id="395087"/>
    <lineage>
        <taxon>Bacteria</taxon>
        <taxon>Pseudomonadati</taxon>
        <taxon>Bacteroidota</taxon>
        <taxon>Flavobacteriia</taxon>
        <taxon>Flavobacteriales</taxon>
        <taxon>Flavobacteriaceae</taxon>
        <taxon>Paenimyroides</taxon>
    </lineage>
</organism>
<gene>
    <name evidence="4" type="ORF">QW060_10215</name>
</gene>
<dbReference type="Pfam" id="PF00072">
    <property type="entry name" value="Response_reg"/>
    <property type="match status" value="1"/>
</dbReference>
<dbReference type="CDD" id="cd00156">
    <property type="entry name" value="REC"/>
    <property type="match status" value="1"/>
</dbReference>
<dbReference type="SMART" id="SM00448">
    <property type="entry name" value="REC"/>
    <property type="match status" value="1"/>
</dbReference>
<evidence type="ECO:0000259" key="3">
    <source>
        <dbReference type="PROSITE" id="PS50110"/>
    </source>
</evidence>
<dbReference type="Pfam" id="PF08665">
    <property type="entry name" value="PglZ"/>
    <property type="match status" value="1"/>
</dbReference>
<evidence type="ECO:0000256" key="2">
    <source>
        <dbReference type="PROSITE-ProRule" id="PRU00169"/>
    </source>
</evidence>
<dbReference type="InterPro" id="IPR050595">
    <property type="entry name" value="Bact_response_regulator"/>
</dbReference>